<name>A0A917C364_9PROT</name>
<dbReference type="Proteomes" id="UP000632498">
    <property type="component" value="Unassembled WGS sequence"/>
</dbReference>
<dbReference type="Pfam" id="PF20068">
    <property type="entry name" value="Amphi-Trp"/>
    <property type="match status" value="1"/>
</dbReference>
<gene>
    <name evidence="2" type="ORF">GCM10011332_22380</name>
</gene>
<dbReference type="AlphaFoldDB" id="A0A917C364"/>
<dbReference type="NCBIfam" id="TIGR04354">
    <property type="entry name" value="amphi-Trp"/>
    <property type="match status" value="1"/>
</dbReference>
<proteinExistence type="predicted"/>
<protein>
    <recommendedName>
        <fullName evidence="1">Amphi-Trp domain-containing protein</fullName>
    </recommendedName>
</protein>
<comment type="caution">
    <text evidence="2">The sequence shown here is derived from an EMBL/GenBank/DDBJ whole genome shotgun (WGS) entry which is preliminary data.</text>
</comment>
<reference evidence="2" key="2">
    <citation type="submission" date="2020-09" db="EMBL/GenBank/DDBJ databases">
        <authorList>
            <person name="Sun Q."/>
            <person name="Zhou Y."/>
        </authorList>
    </citation>
    <scope>NUCLEOTIDE SEQUENCE</scope>
    <source>
        <strain evidence="2">CGMCC 1.15254</strain>
    </source>
</reference>
<keyword evidence="3" id="KW-1185">Reference proteome</keyword>
<dbReference type="InterPro" id="IPR027598">
    <property type="entry name" value="Amphi-Trp_dom"/>
</dbReference>
<evidence type="ECO:0000259" key="1">
    <source>
        <dbReference type="Pfam" id="PF20068"/>
    </source>
</evidence>
<organism evidence="2 3">
    <name type="scientific">Terasakiella brassicae</name>
    <dbReference type="NCBI Taxonomy" id="1634917"/>
    <lineage>
        <taxon>Bacteria</taxon>
        <taxon>Pseudomonadati</taxon>
        <taxon>Pseudomonadota</taxon>
        <taxon>Alphaproteobacteria</taxon>
        <taxon>Rhodospirillales</taxon>
        <taxon>Terasakiellaceae</taxon>
        <taxon>Terasakiella</taxon>
    </lineage>
</organism>
<dbReference type="EMBL" id="BMHV01000015">
    <property type="protein sequence ID" value="GGF67780.1"/>
    <property type="molecule type" value="Genomic_DNA"/>
</dbReference>
<accession>A0A917C364</accession>
<feature type="domain" description="Amphi-Trp" evidence="1">
    <location>
        <begin position="1"/>
        <end position="84"/>
    </location>
</feature>
<evidence type="ECO:0000313" key="2">
    <source>
        <dbReference type="EMBL" id="GGF67780.1"/>
    </source>
</evidence>
<evidence type="ECO:0000313" key="3">
    <source>
        <dbReference type="Proteomes" id="UP000632498"/>
    </source>
</evidence>
<sequence length="89" mass="9894">MKDDQRFKHESLQDSKTIATLLNALTNAISDGKIVMEDGNASLTMEPKGLLHLKLSASKEDNQNRLNIKISWQGETKIESGKNIKISGR</sequence>
<reference evidence="2" key="1">
    <citation type="journal article" date="2014" name="Int. J. Syst. Evol. Microbiol.">
        <title>Complete genome sequence of Corynebacterium casei LMG S-19264T (=DSM 44701T), isolated from a smear-ripened cheese.</title>
        <authorList>
            <consortium name="US DOE Joint Genome Institute (JGI-PGF)"/>
            <person name="Walter F."/>
            <person name="Albersmeier A."/>
            <person name="Kalinowski J."/>
            <person name="Ruckert C."/>
        </authorList>
    </citation>
    <scope>NUCLEOTIDE SEQUENCE</scope>
    <source>
        <strain evidence="2">CGMCC 1.15254</strain>
    </source>
</reference>
<dbReference type="RefSeq" id="WP_188665046.1">
    <property type="nucleotide sequence ID" value="NZ_BMHV01000015.1"/>
</dbReference>